<dbReference type="GO" id="GO:0016829">
    <property type="term" value="F:lyase activity"/>
    <property type="evidence" value="ECO:0007669"/>
    <property type="project" value="UniProtKB-KW"/>
</dbReference>
<evidence type="ECO:0000256" key="1">
    <source>
        <dbReference type="ARBA" id="ARBA00023239"/>
    </source>
</evidence>
<dbReference type="OrthoDB" id="9815264at2"/>
<dbReference type="InterPro" id="IPR002840">
    <property type="entry name" value="PMDh-S-like_dom"/>
</dbReference>
<dbReference type="EMBL" id="QGDO01000007">
    <property type="protein sequence ID" value="PWJ38538.1"/>
    <property type="molecule type" value="Genomic_DNA"/>
</dbReference>
<sequence>MSNNTEVIGKGGVLIEGAIEAPILISKQGFNGVAAWTKEENFKDGHEAVCYDWQHEWNGVDLKGKIIAFPTEVGSTHAPLPYIDLVKDKNGPAGIIVTVPDPLVAIGVIISKEWYGPSIPLIEFPIDELEKHVKNGDIVQIQEDGTISIKKS</sequence>
<feature type="domain" description="Phosphomevalonate dehydratase small subunit-like" evidence="2">
    <location>
        <begin position="47"/>
        <end position="121"/>
    </location>
</feature>
<name>A0A315Z4Y5_SEDFL</name>
<gene>
    <name evidence="3" type="ORF">BC781_107128</name>
</gene>
<keyword evidence="1" id="KW-0456">Lyase</keyword>
<organism evidence="3 4">
    <name type="scientific">Sediminitomix flava</name>
    <dbReference type="NCBI Taxonomy" id="379075"/>
    <lineage>
        <taxon>Bacteria</taxon>
        <taxon>Pseudomonadati</taxon>
        <taxon>Bacteroidota</taxon>
        <taxon>Cytophagia</taxon>
        <taxon>Cytophagales</taxon>
        <taxon>Flammeovirgaceae</taxon>
        <taxon>Sediminitomix</taxon>
    </lineage>
</organism>
<dbReference type="Gene3D" id="3.50.30.10">
    <property type="entry name" value="Phosphohistidine domain"/>
    <property type="match status" value="1"/>
</dbReference>
<comment type="caution">
    <text evidence="3">The sequence shown here is derived from an EMBL/GenBank/DDBJ whole genome shotgun (WGS) entry which is preliminary data.</text>
</comment>
<dbReference type="RefSeq" id="WP_109621699.1">
    <property type="nucleotide sequence ID" value="NZ_QGDO01000007.1"/>
</dbReference>
<evidence type="ECO:0000313" key="4">
    <source>
        <dbReference type="Proteomes" id="UP000245535"/>
    </source>
</evidence>
<evidence type="ECO:0000313" key="3">
    <source>
        <dbReference type="EMBL" id="PWJ38538.1"/>
    </source>
</evidence>
<keyword evidence="4" id="KW-1185">Reference proteome</keyword>
<evidence type="ECO:0000259" key="2">
    <source>
        <dbReference type="Pfam" id="PF01989"/>
    </source>
</evidence>
<proteinExistence type="predicted"/>
<reference evidence="3 4" key="1">
    <citation type="submission" date="2018-03" db="EMBL/GenBank/DDBJ databases">
        <title>Genomic Encyclopedia of Archaeal and Bacterial Type Strains, Phase II (KMG-II): from individual species to whole genera.</title>
        <authorList>
            <person name="Goeker M."/>
        </authorList>
    </citation>
    <scope>NUCLEOTIDE SEQUENCE [LARGE SCALE GENOMIC DNA]</scope>
    <source>
        <strain evidence="3 4">DSM 28229</strain>
    </source>
</reference>
<dbReference type="AlphaFoldDB" id="A0A315Z4Y5"/>
<protein>
    <submittedName>
        <fullName evidence="3">Putative aconitase subunit 2</fullName>
    </submittedName>
</protein>
<dbReference type="Proteomes" id="UP000245535">
    <property type="component" value="Unassembled WGS sequence"/>
</dbReference>
<dbReference type="SUPFAM" id="SSF52016">
    <property type="entry name" value="LeuD/IlvD-like"/>
    <property type="match status" value="1"/>
</dbReference>
<dbReference type="Pfam" id="PF01989">
    <property type="entry name" value="AcnX_swivel_put"/>
    <property type="match status" value="1"/>
</dbReference>
<accession>A0A315Z4Y5</accession>